<dbReference type="Gene3D" id="3.30.870.10">
    <property type="entry name" value="Endonuclease Chain A"/>
    <property type="match status" value="1"/>
</dbReference>
<dbReference type="PROSITE" id="PS50035">
    <property type="entry name" value="PLD"/>
    <property type="match status" value="1"/>
</dbReference>
<dbReference type="KEGG" id="nwr:E3U44_05505"/>
<dbReference type="PANTHER" id="PTHR21248">
    <property type="entry name" value="CARDIOLIPIN SYNTHASE"/>
    <property type="match status" value="1"/>
</dbReference>
<dbReference type="RefSeq" id="WP_134357028.1">
    <property type="nucleotide sequence ID" value="NZ_CP038033.1"/>
</dbReference>
<dbReference type="Pfam" id="PF13091">
    <property type="entry name" value="PLDc_2"/>
    <property type="match status" value="1"/>
</dbReference>
<dbReference type="GO" id="GO:0030572">
    <property type="term" value="F:phosphatidyltransferase activity"/>
    <property type="evidence" value="ECO:0007669"/>
    <property type="project" value="UniProtKB-ARBA"/>
</dbReference>
<dbReference type="Proteomes" id="UP000294325">
    <property type="component" value="Chromosome"/>
</dbReference>
<dbReference type="EMBL" id="CP038033">
    <property type="protein sequence ID" value="QBQ54020.1"/>
    <property type="molecule type" value="Genomic_DNA"/>
</dbReference>
<evidence type="ECO:0000259" key="1">
    <source>
        <dbReference type="PROSITE" id="PS50035"/>
    </source>
</evidence>
<accession>A0A4P7BY08</accession>
<dbReference type="PANTHER" id="PTHR21248:SF22">
    <property type="entry name" value="PHOSPHOLIPASE D"/>
    <property type="match status" value="1"/>
</dbReference>
<dbReference type="SUPFAM" id="SSF56024">
    <property type="entry name" value="Phospholipase D/nuclease"/>
    <property type="match status" value="1"/>
</dbReference>
<keyword evidence="3" id="KW-1185">Reference proteome</keyword>
<gene>
    <name evidence="2" type="ORF">E3U44_05505</name>
</gene>
<dbReference type="InterPro" id="IPR001736">
    <property type="entry name" value="PLipase_D/transphosphatidylase"/>
</dbReference>
<reference evidence="2 3" key="1">
    <citation type="submission" date="2019-03" db="EMBL/GenBank/DDBJ databases">
        <title>The genome sequence of Nitrosococcus wardiae strain D1FHST reveals the archetypal metabolic capacity of ammonia-oxidizing Gammaproteobacteria.</title>
        <authorList>
            <person name="Wang L."/>
            <person name="Lim C.K."/>
            <person name="Hanson T.E."/>
            <person name="Dang H."/>
            <person name="Klotz M.G."/>
        </authorList>
    </citation>
    <scope>NUCLEOTIDE SEQUENCE [LARGE SCALE GENOMIC DNA]</scope>
    <source>
        <strain evidence="2 3">D1FHS</strain>
    </source>
</reference>
<feature type="domain" description="PLD phosphodiesterase" evidence="1">
    <location>
        <begin position="1"/>
        <end position="18"/>
    </location>
</feature>
<evidence type="ECO:0000313" key="2">
    <source>
        <dbReference type="EMBL" id="QBQ54020.1"/>
    </source>
</evidence>
<proteinExistence type="predicted"/>
<sequence>MIDDRWSVIGTSNFDNRSFIYNDEIDLLIDNSKLASQVRSDFEDDLAESVQLKKEDLNSPLYLNPLSQSAARFVRQFA</sequence>
<dbReference type="AlphaFoldDB" id="A0A4P7BY08"/>
<dbReference type="InterPro" id="IPR025202">
    <property type="entry name" value="PLD-like_dom"/>
</dbReference>
<protein>
    <recommendedName>
        <fullName evidence="1">PLD phosphodiesterase domain-containing protein</fullName>
    </recommendedName>
</protein>
<organism evidence="2 3">
    <name type="scientific">Nitrosococcus wardiae</name>
    <dbReference type="NCBI Taxonomy" id="1814290"/>
    <lineage>
        <taxon>Bacteria</taxon>
        <taxon>Pseudomonadati</taxon>
        <taxon>Pseudomonadota</taxon>
        <taxon>Gammaproteobacteria</taxon>
        <taxon>Chromatiales</taxon>
        <taxon>Chromatiaceae</taxon>
        <taxon>Nitrosococcus</taxon>
    </lineage>
</organism>
<evidence type="ECO:0000313" key="3">
    <source>
        <dbReference type="Proteomes" id="UP000294325"/>
    </source>
</evidence>
<dbReference type="OrthoDB" id="9762009at2"/>
<dbReference type="GO" id="GO:0032049">
    <property type="term" value="P:cardiolipin biosynthetic process"/>
    <property type="evidence" value="ECO:0007669"/>
    <property type="project" value="UniProtKB-ARBA"/>
</dbReference>
<name>A0A4P7BY08_9GAMM</name>